<feature type="transmembrane region" description="Helical" evidence="6">
    <location>
        <begin position="6"/>
        <end position="21"/>
    </location>
</feature>
<dbReference type="PROSITE" id="PS50262">
    <property type="entry name" value="G_PROTEIN_RECEP_F1_2"/>
    <property type="match status" value="1"/>
</dbReference>
<evidence type="ECO:0000313" key="8">
    <source>
        <dbReference type="EMBL" id="KAF0731502.1"/>
    </source>
</evidence>
<feature type="region of interest" description="Disordered" evidence="5">
    <location>
        <begin position="780"/>
        <end position="807"/>
    </location>
</feature>
<gene>
    <name evidence="8" type="ORF">Ae201684_011128</name>
</gene>
<reference evidence="8 9" key="1">
    <citation type="submission" date="2019-07" db="EMBL/GenBank/DDBJ databases">
        <title>Genomics analysis of Aphanomyces spp. identifies a new class of oomycete effector associated with host adaptation.</title>
        <authorList>
            <person name="Gaulin E."/>
        </authorList>
    </citation>
    <scope>NUCLEOTIDE SEQUENCE [LARGE SCALE GENOMIC DNA]</scope>
    <source>
        <strain evidence="8 9">ATCC 201684</strain>
    </source>
</reference>
<feature type="compositionally biased region" description="Polar residues" evidence="5">
    <location>
        <begin position="789"/>
        <end position="806"/>
    </location>
</feature>
<dbReference type="InterPro" id="IPR017452">
    <property type="entry name" value="GPCR_Rhodpsn_7TM"/>
</dbReference>
<evidence type="ECO:0000313" key="9">
    <source>
        <dbReference type="Proteomes" id="UP000481153"/>
    </source>
</evidence>
<accession>A0A6G0WVJ0</accession>
<dbReference type="VEuPathDB" id="FungiDB:AeMF1_001713"/>
<evidence type="ECO:0000256" key="3">
    <source>
        <dbReference type="ARBA" id="ARBA00022989"/>
    </source>
</evidence>
<dbReference type="InterPro" id="IPR000300">
    <property type="entry name" value="IPPc"/>
</dbReference>
<keyword evidence="2 6" id="KW-0812">Transmembrane</keyword>
<dbReference type="InterPro" id="IPR046985">
    <property type="entry name" value="IP5"/>
</dbReference>
<dbReference type="Gene3D" id="1.20.1070.10">
    <property type="entry name" value="Rhodopsin 7-helix transmembrane proteins"/>
    <property type="match status" value="1"/>
</dbReference>
<feature type="transmembrane region" description="Helical" evidence="6">
    <location>
        <begin position="118"/>
        <end position="141"/>
    </location>
</feature>
<evidence type="ECO:0000256" key="2">
    <source>
        <dbReference type="ARBA" id="ARBA00022692"/>
    </source>
</evidence>
<evidence type="ECO:0000256" key="4">
    <source>
        <dbReference type="ARBA" id="ARBA00023136"/>
    </source>
</evidence>
<protein>
    <recommendedName>
        <fullName evidence="7">G-protein coupled receptors family 1 profile domain-containing protein</fullName>
    </recommendedName>
</protein>
<evidence type="ECO:0000256" key="1">
    <source>
        <dbReference type="ARBA" id="ARBA00004370"/>
    </source>
</evidence>
<dbReference type="PANTHER" id="PTHR11200">
    <property type="entry name" value="INOSITOL 5-PHOSPHATASE"/>
    <property type="match status" value="1"/>
</dbReference>
<proteinExistence type="predicted"/>
<feature type="transmembrane region" description="Helical" evidence="6">
    <location>
        <begin position="173"/>
        <end position="191"/>
    </location>
</feature>
<evidence type="ECO:0000259" key="7">
    <source>
        <dbReference type="PROSITE" id="PS50262"/>
    </source>
</evidence>
<dbReference type="Proteomes" id="UP000481153">
    <property type="component" value="Unassembled WGS sequence"/>
</dbReference>
<dbReference type="SUPFAM" id="SSF56219">
    <property type="entry name" value="DNase I-like"/>
    <property type="match status" value="1"/>
</dbReference>
<dbReference type="SMART" id="SM00128">
    <property type="entry name" value="IPPc"/>
    <property type="match status" value="1"/>
</dbReference>
<feature type="transmembrane region" description="Helical" evidence="6">
    <location>
        <begin position="33"/>
        <end position="58"/>
    </location>
</feature>
<dbReference type="GO" id="GO:0004439">
    <property type="term" value="F:phosphatidylinositol-4,5-bisphosphate 5-phosphatase activity"/>
    <property type="evidence" value="ECO:0007669"/>
    <property type="project" value="TreeGrafter"/>
</dbReference>
<dbReference type="GO" id="GO:0046856">
    <property type="term" value="P:phosphatidylinositol dephosphorylation"/>
    <property type="evidence" value="ECO:0007669"/>
    <property type="project" value="InterPro"/>
</dbReference>
<feature type="transmembrane region" description="Helical" evidence="6">
    <location>
        <begin position="78"/>
        <end position="106"/>
    </location>
</feature>
<feature type="transmembrane region" description="Helical" evidence="6">
    <location>
        <begin position="221"/>
        <end position="241"/>
    </location>
</feature>
<organism evidence="8 9">
    <name type="scientific">Aphanomyces euteiches</name>
    <dbReference type="NCBI Taxonomy" id="100861"/>
    <lineage>
        <taxon>Eukaryota</taxon>
        <taxon>Sar</taxon>
        <taxon>Stramenopiles</taxon>
        <taxon>Oomycota</taxon>
        <taxon>Saprolegniomycetes</taxon>
        <taxon>Saprolegniales</taxon>
        <taxon>Verrucalvaceae</taxon>
        <taxon>Aphanomyces</taxon>
    </lineage>
</organism>
<comment type="caution">
    <text evidence="8">The sequence shown here is derived from an EMBL/GenBank/DDBJ whole genome shotgun (WGS) entry which is preliminary data.</text>
</comment>
<evidence type="ECO:0000256" key="5">
    <source>
        <dbReference type="SAM" id="MobiDB-lite"/>
    </source>
</evidence>
<dbReference type="Gene3D" id="3.60.10.10">
    <property type="entry name" value="Endonuclease/exonuclease/phosphatase"/>
    <property type="match status" value="2"/>
</dbReference>
<dbReference type="GO" id="GO:0016020">
    <property type="term" value="C:membrane"/>
    <property type="evidence" value="ECO:0007669"/>
    <property type="project" value="UniProtKB-SubCell"/>
</dbReference>
<dbReference type="SUPFAM" id="SSF81321">
    <property type="entry name" value="Family A G protein-coupled receptor-like"/>
    <property type="match status" value="1"/>
</dbReference>
<name>A0A6G0WVJ0_9STRA</name>
<dbReference type="AlphaFoldDB" id="A0A6G0WVJ0"/>
<keyword evidence="4 6" id="KW-0472">Membrane</keyword>
<dbReference type="InterPro" id="IPR036691">
    <property type="entry name" value="Endo/exonu/phosph_ase_sf"/>
</dbReference>
<evidence type="ECO:0000256" key="6">
    <source>
        <dbReference type="SAM" id="Phobius"/>
    </source>
</evidence>
<dbReference type="Pfam" id="PF22669">
    <property type="entry name" value="Exo_endo_phos2"/>
    <property type="match status" value="2"/>
</dbReference>
<keyword evidence="9" id="KW-1185">Reference proteome</keyword>
<dbReference type="PANTHER" id="PTHR11200:SF275">
    <property type="entry name" value="LD06095P"/>
    <property type="match status" value="1"/>
</dbReference>
<sequence>MLRITSLLSAIGCVYILARFFRRTSRSKDISFVLVTALAGFELVIAIAKFPALSFLNFDKVEGGYKLVQEGVGTMCYVQAFLLDVFMFQALLWNACMAYNLLRWVVYRDGDDKLRARFWVYFFASSLFSVLWGLSAALPIWPSSINKGGRVNLFGYAKFTCWMQGSKYFMYRYFPFLVLTLVFIVAVMIKIHRVIRSRAKLGVSMLPSTSNDLVTKIQHRLVLYTMGFIVLYTPITVYRMIAAVSVETAANLTALAVISQALLNLQGFFNAVIYGGFLQSSRNRSDSTLSDNLPPPSVVLEETRSGISSTVRGVVGNDVSIFASTFNMAEGAVSSEDEFEKWIPRGHDVYVIGLQECLNLQPMRQAMVSHLKKINGKVFVEYGREIGRKETKLGYHGFIAITVYVASEEVQAGHFQMHLEAISKVNRGTNLIGLGRASNKGAVGFSFSYYNTTFAVVNCHLASDTSGKSKIKKRHRDGINILTSMHLQSIDNEFDCHLMAHHTIFMGDLNYRLTAKCASPKTVVQMIASILNTTREQSAMKRGQIYSYNQILAKDALKSEADTYNVDAEDVYVIANTPSALTKPNDCADEHATTPLRRSELMESSFSNTSSVEVTWKTLMDHDELRRSMEDGVIFHDFDEARISFPPTYRRVLGKMLDTSAVNQWTPALVSELYTTVLGDSKVRVPSYTDRILFHSLPGLRGQMNCVQYTSAEFIGTSDHKPVSCVFEASVDKKTSSLMYMASARESPQSKAKTLDHFTVYLSKLSVQWGAALESFSIGEDDESDENVSKPSNASLSTESRSSIPSGMTIEGMQVRSVFPLPCEDVFAEERKLTEVADQLLLNATHGGDAKYRLKPTWKVSPWSVLSNQGLKQSAALQSRKLMHVALNFMLPWGASAGQCVIDLAEAKRRFGSHFDFSVALTIGGRRTGTLSGSVCMAVDKVNATLVS</sequence>
<comment type="subcellular location">
    <subcellularLocation>
        <location evidence="1">Membrane</location>
    </subcellularLocation>
</comment>
<dbReference type="EMBL" id="VJMJ01000141">
    <property type="protein sequence ID" value="KAF0731502.1"/>
    <property type="molecule type" value="Genomic_DNA"/>
</dbReference>
<keyword evidence="3 6" id="KW-1133">Transmembrane helix</keyword>
<feature type="domain" description="G-protein coupled receptors family 1 profile" evidence="7">
    <location>
        <begin position="12"/>
        <end position="274"/>
    </location>
</feature>